<feature type="compositionally biased region" description="Polar residues" evidence="1">
    <location>
        <begin position="144"/>
        <end position="156"/>
    </location>
</feature>
<feature type="compositionally biased region" description="Polar residues" evidence="1">
    <location>
        <begin position="557"/>
        <end position="578"/>
    </location>
</feature>
<feature type="compositionally biased region" description="Polar residues" evidence="1">
    <location>
        <begin position="737"/>
        <end position="753"/>
    </location>
</feature>
<dbReference type="GeneID" id="91104236"/>
<evidence type="ECO:0000256" key="1">
    <source>
        <dbReference type="SAM" id="MobiDB-lite"/>
    </source>
</evidence>
<feature type="compositionally biased region" description="Acidic residues" evidence="1">
    <location>
        <begin position="101"/>
        <end position="110"/>
    </location>
</feature>
<feature type="compositionally biased region" description="Basic and acidic residues" evidence="1">
    <location>
        <begin position="128"/>
        <end position="142"/>
    </location>
</feature>
<feature type="compositionally biased region" description="Basic and acidic residues" evidence="1">
    <location>
        <begin position="910"/>
        <end position="919"/>
    </location>
</feature>
<evidence type="ECO:0000313" key="2">
    <source>
        <dbReference type="EMBL" id="WWD07337.1"/>
    </source>
</evidence>
<dbReference type="EMBL" id="CP144089">
    <property type="protein sequence ID" value="WWD07337.1"/>
    <property type="molecule type" value="Genomic_DNA"/>
</dbReference>
<dbReference type="KEGG" id="ker:91104236"/>
<dbReference type="Proteomes" id="UP001358614">
    <property type="component" value="Chromosome 1"/>
</dbReference>
<feature type="compositionally biased region" description="Polar residues" evidence="1">
    <location>
        <begin position="539"/>
        <end position="548"/>
    </location>
</feature>
<name>A0AAX4KLS3_9TREE</name>
<feature type="compositionally biased region" description="Low complexity" evidence="1">
    <location>
        <begin position="579"/>
        <end position="596"/>
    </location>
</feature>
<feature type="compositionally biased region" description="Basic and acidic residues" evidence="1">
    <location>
        <begin position="772"/>
        <end position="803"/>
    </location>
</feature>
<feature type="compositionally biased region" description="Low complexity" evidence="1">
    <location>
        <begin position="327"/>
        <end position="340"/>
    </location>
</feature>
<feature type="region of interest" description="Disordered" evidence="1">
    <location>
        <begin position="910"/>
        <end position="942"/>
    </location>
</feature>
<protein>
    <submittedName>
        <fullName evidence="2">Uncharacterized protein</fullName>
    </submittedName>
</protein>
<feature type="compositionally biased region" description="Acidic residues" evidence="1">
    <location>
        <begin position="927"/>
        <end position="942"/>
    </location>
</feature>
<dbReference type="RefSeq" id="XP_066085304.1">
    <property type="nucleotide sequence ID" value="XM_066229207.1"/>
</dbReference>
<keyword evidence="3" id="KW-1185">Reference proteome</keyword>
<feature type="compositionally biased region" description="Polar residues" evidence="1">
    <location>
        <begin position="374"/>
        <end position="406"/>
    </location>
</feature>
<gene>
    <name evidence="2" type="ORF">V865_005435</name>
</gene>
<feature type="region of interest" description="Disordered" evidence="1">
    <location>
        <begin position="263"/>
        <end position="867"/>
    </location>
</feature>
<feature type="region of interest" description="Disordered" evidence="1">
    <location>
        <begin position="1"/>
        <end position="181"/>
    </location>
</feature>
<feature type="compositionally biased region" description="Basic and acidic residues" evidence="1">
    <location>
        <begin position="471"/>
        <end position="480"/>
    </location>
</feature>
<feature type="compositionally biased region" description="Polar residues" evidence="1">
    <location>
        <begin position="417"/>
        <end position="429"/>
    </location>
</feature>
<feature type="compositionally biased region" description="Polar residues" evidence="1">
    <location>
        <begin position="704"/>
        <end position="723"/>
    </location>
</feature>
<feature type="compositionally biased region" description="Basic and acidic residues" evidence="1">
    <location>
        <begin position="851"/>
        <end position="863"/>
    </location>
</feature>
<feature type="compositionally biased region" description="Basic and acidic residues" evidence="1">
    <location>
        <begin position="641"/>
        <end position="660"/>
    </location>
</feature>
<feature type="compositionally biased region" description="Low complexity" evidence="1">
    <location>
        <begin position="45"/>
        <end position="65"/>
    </location>
</feature>
<evidence type="ECO:0000313" key="3">
    <source>
        <dbReference type="Proteomes" id="UP001358614"/>
    </source>
</evidence>
<reference evidence="2 3" key="1">
    <citation type="submission" date="2024-01" db="EMBL/GenBank/DDBJ databases">
        <title>Comparative genomics of Cryptococcus and Kwoniella reveals pathogenesis evolution and contrasting modes of karyotype evolution via chromosome fusion or intercentromeric recombination.</title>
        <authorList>
            <person name="Coelho M.A."/>
            <person name="David-Palma M."/>
            <person name="Shea T."/>
            <person name="Bowers K."/>
            <person name="McGinley-Smith S."/>
            <person name="Mohammad A.W."/>
            <person name="Gnirke A."/>
            <person name="Yurkov A.M."/>
            <person name="Nowrousian M."/>
            <person name="Sun S."/>
            <person name="Cuomo C.A."/>
            <person name="Heitman J."/>
        </authorList>
    </citation>
    <scope>NUCLEOTIDE SEQUENCE [LARGE SCALE GENOMIC DNA]</scope>
    <source>
        <strain evidence="2 3">PYCC6329</strain>
    </source>
</reference>
<feature type="compositionally biased region" description="Basic and acidic residues" evidence="1">
    <location>
        <begin position="295"/>
        <end position="326"/>
    </location>
</feature>
<sequence>MSGPPGPGSQQPYSLSRSTRPAIKSDRSSQGEAGPSTLGDHQYLSRNPSRNPTSNSSRYLSSSQSRIRRSSAHRPSEAIDLTQKHKGKGKAAEPIDLTLTDTDEEEEVEEMDKAKQKGSSGSIVLVDTDGRPVEGKGKRIDPPTKTSLRPPSSIISEQLRKDGRVSSSQTHLAGHHSSASSMLARKSFDAFGLDRRQAIDLCSNSSRSASPEVLQSKLINDGIVKHPPIDDSVKPTLSQANRFQQRKFTKSASSQCINLQRADVARSPSTSRTAVNSNKAVSCSPRKVKKMPKQPMEHRKSNDEWEAAIIERVKKMEAEKIHRDSRAPSSQRTSPQTSRRSASKECSTLVTQVHRAMNESPLRKSVPLPKAENSPLNRSAMQASFLQGPTKPLSFSQDQGQSNSKLPTKPLTRPQIVVQSPRDSFNSRLNAEAGPSKPTQHPVKSKHFPPHPSGNNERPYRPKHAPNPELQSRKPSRERPQPGAYTLPPVETSIHDWPRTQSTHSAGGSKKTDTTNQPRVKEKGKQNQSIPPQRRIQPDQLSRSSSAHKPTPDISPTKLSTKSHNTLQATQDDANSRNPSSTSSSLTPLSSPTSPSRVYQNNKEERYKPSPVKSLSASPVKGKPFPRLFGDETPLSKVSTPKKDNSALKQQDEKDSKESPADVDDIFAEFADFEWAASDDEAPEKGSDLVQDPSDLPQDVEPAQQKQHTNDSPSSSLTKSVPATSSHKQSSSSQTKLATQSEPVQTSPTTPRSSQKRSRPSTSPTESRKRRNISEKYSKFLEEERIRVEKEREEEREKERQLESEAQNLLGKKQHEGDDEDGGGDLDGFLDNIAPKSPVKPNMRSAIQSRQESRKAQIEEAKAARRKAKFEAIQQSAKAERLKTKKLEDQKFRSILRVINKNKDINEFLEEHQQQRQGEDAYPTPETEWDDGDDSPLSDLSDLDDLEDIKMELDQSFDIDVALDGLEEEDGFNDVIEELRKEGVGLDDSLIRDAKASMTSSKDRKDQGLTWEGFWEKKPIRPEEKDQKRIVPFDIDKHDPMLEMICEMTCQPDPDLESLGHIMSSGIMVFVEKDRRELAKALFNNAISSYDPNWSAIARTCFSDMLRMDEYLRREDLKYLLGLGIKLLSHLGARRSIVSKLNEDLGHIEDEGGVMIGREEACGMICRILMADANRSNDIIYYQTDPSGFIKPQNVGWVPILLLMSIDSSTSSALKRTIRDTIQVLLHESVHEVENMVQLVYSITRAIVDASTQHSNAVKVAILDSLGQKSNESRMLYRWLAMEWLLPGTLAKVETMDKRPLVPPVPFLLLSIDNISDLIKPPSNPASEEKIEPDWSEINLLVTFLYGSMSDIDTLLRELNMELSNEQTSGIYGERSIKDLMQDCEIEMVREGLRRCRDLISDQSNGTLKSTVKARLHQLYEITRLTLMLSITKKVRAKRLGKGLKVGNVRGQAQLDFTVKPVDKKEPKVIPSVE</sequence>
<organism evidence="2 3">
    <name type="scientific">Kwoniella europaea PYCC6329</name>
    <dbReference type="NCBI Taxonomy" id="1423913"/>
    <lineage>
        <taxon>Eukaryota</taxon>
        <taxon>Fungi</taxon>
        <taxon>Dikarya</taxon>
        <taxon>Basidiomycota</taxon>
        <taxon>Agaricomycotina</taxon>
        <taxon>Tremellomycetes</taxon>
        <taxon>Tremellales</taxon>
        <taxon>Cryptococcaceae</taxon>
        <taxon>Kwoniella</taxon>
    </lineage>
</organism>
<accession>A0AAX4KLS3</accession>
<proteinExistence type="predicted"/>
<feature type="compositionally biased region" description="Low complexity" evidence="1">
    <location>
        <begin position="724"/>
        <end position="736"/>
    </location>
</feature>
<feature type="compositionally biased region" description="Polar residues" evidence="1">
    <location>
        <begin position="267"/>
        <end position="281"/>
    </location>
</feature>
<feature type="compositionally biased region" description="Polar residues" evidence="1">
    <location>
        <begin position="165"/>
        <end position="181"/>
    </location>
</feature>